<dbReference type="Gene3D" id="3.40.190.10">
    <property type="entry name" value="Periplasmic binding protein-like II"/>
    <property type="match status" value="2"/>
</dbReference>
<dbReference type="GO" id="GO:0003700">
    <property type="term" value="F:DNA-binding transcription factor activity"/>
    <property type="evidence" value="ECO:0007669"/>
    <property type="project" value="InterPro"/>
</dbReference>
<dbReference type="AlphaFoldDB" id="A0A2G3PRQ0"/>
<dbReference type="InterPro" id="IPR036390">
    <property type="entry name" value="WH_DNA-bd_sf"/>
</dbReference>
<dbReference type="Pfam" id="PF00126">
    <property type="entry name" value="HTH_1"/>
    <property type="match status" value="1"/>
</dbReference>
<gene>
    <name evidence="6" type="ORF">CSW57_04200</name>
</gene>
<dbReference type="SUPFAM" id="SSF46785">
    <property type="entry name" value="Winged helix' DNA-binding domain"/>
    <property type="match status" value="1"/>
</dbReference>
<dbReference type="EMBL" id="PEBD01000004">
    <property type="protein sequence ID" value="PHV68430.1"/>
    <property type="molecule type" value="Genomic_DNA"/>
</dbReference>
<dbReference type="Pfam" id="PF03466">
    <property type="entry name" value="LysR_substrate"/>
    <property type="match status" value="1"/>
</dbReference>
<dbReference type="PANTHER" id="PTHR30579">
    <property type="entry name" value="TRANSCRIPTIONAL REGULATOR"/>
    <property type="match status" value="1"/>
</dbReference>
<proteinExistence type="inferred from homology"/>
<dbReference type="InterPro" id="IPR000847">
    <property type="entry name" value="LysR_HTH_N"/>
</dbReference>
<comment type="similarity">
    <text evidence="1">Belongs to the LysR transcriptional regulatory family.</text>
</comment>
<evidence type="ECO:0000256" key="3">
    <source>
        <dbReference type="ARBA" id="ARBA00023125"/>
    </source>
</evidence>
<keyword evidence="2" id="KW-0805">Transcription regulation</keyword>
<dbReference type="Proteomes" id="UP000225108">
    <property type="component" value="Unassembled WGS sequence"/>
</dbReference>
<dbReference type="RefSeq" id="WP_099381556.1">
    <property type="nucleotide sequence ID" value="NZ_PEBD01000004.1"/>
</dbReference>
<dbReference type="GO" id="GO:0003677">
    <property type="term" value="F:DNA binding"/>
    <property type="evidence" value="ECO:0007669"/>
    <property type="project" value="UniProtKB-KW"/>
</dbReference>
<keyword evidence="4" id="KW-0804">Transcription</keyword>
<sequence length="298" mass="31496">MADPLDLVHLRTLVAIAETGGFRRAADSLHLSQPTVSQHVRLLEKRLKQSLVVKDGRGSRFTAAGERLVLEARKLLAAQDEVLQRFSMAVPDKLTIGSTEHAADGLLPELLTALRGAYPDVWLQFRIERSTSLAEAVNKGAIDLAVVLGGNAEPIGTEVGALALRWVAATGWNIAQVDGSIPLVAFEEPCGLRRRALAQLDDLGYSVTVSAESGNLDGVLAAARAGLGIALLPFSGPVPDGLVEVDELPDMGDIDVRLVARRGIDTDVEQAAVEAVTAHYRTVADKAGDAGTHLQGVA</sequence>
<evidence type="ECO:0000256" key="1">
    <source>
        <dbReference type="ARBA" id="ARBA00009437"/>
    </source>
</evidence>
<dbReference type="InterPro" id="IPR036388">
    <property type="entry name" value="WH-like_DNA-bd_sf"/>
</dbReference>
<organism evidence="6 7">
    <name type="scientific">Williamsia marianensis</name>
    <dbReference type="NCBI Taxonomy" id="85044"/>
    <lineage>
        <taxon>Bacteria</taxon>
        <taxon>Bacillati</taxon>
        <taxon>Actinomycetota</taxon>
        <taxon>Actinomycetes</taxon>
        <taxon>Mycobacteriales</taxon>
        <taxon>Nocardiaceae</taxon>
        <taxon>Williamsia</taxon>
    </lineage>
</organism>
<evidence type="ECO:0000313" key="7">
    <source>
        <dbReference type="Proteomes" id="UP000225108"/>
    </source>
</evidence>
<accession>A0A2G3PRQ0</accession>
<keyword evidence="3" id="KW-0238">DNA-binding</keyword>
<dbReference type="PROSITE" id="PS50931">
    <property type="entry name" value="HTH_LYSR"/>
    <property type="match status" value="1"/>
</dbReference>
<evidence type="ECO:0000256" key="4">
    <source>
        <dbReference type="ARBA" id="ARBA00023163"/>
    </source>
</evidence>
<dbReference type="Gene3D" id="1.10.10.10">
    <property type="entry name" value="Winged helix-like DNA-binding domain superfamily/Winged helix DNA-binding domain"/>
    <property type="match status" value="1"/>
</dbReference>
<evidence type="ECO:0000313" key="6">
    <source>
        <dbReference type="EMBL" id="PHV68430.1"/>
    </source>
</evidence>
<reference evidence="6 7" key="1">
    <citation type="submission" date="2017-10" db="EMBL/GenBank/DDBJ databases">
        <title>The draft genome sequence of Williamsia sp. BULT 1.1 isolated from the semi-arid grassland soils from South Africa.</title>
        <authorList>
            <person name="Kabwe M.H."/>
            <person name="Govender N."/>
            <person name="Mutseka Lunga P."/>
            <person name="Vikram S."/>
            <person name="Makhalanyane T.P."/>
        </authorList>
    </citation>
    <scope>NUCLEOTIDE SEQUENCE [LARGE SCALE GENOMIC DNA]</scope>
    <source>
        <strain evidence="6 7">BULT 1.1</strain>
    </source>
</reference>
<dbReference type="InterPro" id="IPR050176">
    <property type="entry name" value="LTTR"/>
</dbReference>
<dbReference type="InterPro" id="IPR005119">
    <property type="entry name" value="LysR_subst-bd"/>
</dbReference>
<comment type="caution">
    <text evidence="6">The sequence shown here is derived from an EMBL/GenBank/DDBJ whole genome shotgun (WGS) entry which is preliminary data.</text>
</comment>
<protein>
    <submittedName>
        <fullName evidence="6">LysR family transcriptional regulator</fullName>
    </submittedName>
</protein>
<dbReference type="PRINTS" id="PR00039">
    <property type="entry name" value="HTHLYSR"/>
</dbReference>
<name>A0A2G3PRQ0_WILMA</name>
<dbReference type="SUPFAM" id="SSF53850">
    <property type="entry name" value="Periplasmic binding protein-like II"/>
    <property type="match status" value="1"/>
</dbReference>
<dbReference type="PANTHER" id="PTHR30579:SF7">
    <property type="entry name" value="HTH-TYPE TRANSCRIPTIONAL REGULATOR LRHA-RELATED"/>
    <property type="match status" value="1"/>
</dbReference>
<evidence type="ECO:0000256" key="2">
    <source>
        <dbReference type="ARBA" id="ARBA00023015"/>
    </source>
</evidence>
<feature type="domain" description="HTH lysR-type" evidence="5">
    <location>
        <begin position="5"/>
        <end position="62"/>
    </location>
</feature>
<evidence type="ECO:0000259" key="5">
    <source>
        <dbReference type="PROSITE" id="PS50931"/>
    </source>
</evidence>